<feature type="domain" description="ABC transmembrane type-1" evidence="8">
    <location>
        <begin position="68"/>
        <end position="259"/>
    </location>
</feature>
<feature type="transmembrane region" description="Helical" evidence="7">
    <location>
        <begin position="12"/>
        <end position="33"/>
    </location>
</feature>
<evidence type="ECO:0000256" key="6">
    <source>
        <dbReference type="ARBA" id="ARBA00023136"/>
    </source>
</evidence>
<dbReference type="Gene3D" id="1.10.3720.10">
    <property type="entry name" value="MetI-like"/>
    <property type="match status" value="1"/>
</dbReference>
<keyword evidence="10" id="KW-1185">Reference proteome</keyword>
<comment type="similarity">
    <text evidence="7">Belongs to the binding-protein-dependent transport system permease family.</text>
</comment>
<sequence>MRLNRTNWLSTCFLIAGSIFLLFPLYMTFMLAIKNNQEIANGVLAFPKVFRWENFSIAAEKIDYWQKFRNSALITVLTVTFTLFTNSFVAYAIKKNFDHKFFKGLYFYFVSAMFVPFPIIMLPVVKLTSKFGLDNLYGLIVLYIVYGLSFNVLLYVGYLKSLPQELDEAARVDGATVWQTFWKIVFPLLAPINATVAIITTVWAWNDFLLPLIMLDQESQATLPLAQFIFQSKFGQDTNLAFASYLMAMAPMLIVYMLAQKWIISGVTRGAVK</sequence>
<keyword evidence="2 7" id="KW-0813">Transport</keyword>
<reference evidence="9 10" key="2">
    <citation type="submission" date="2014-10" db="EMBL/GenBank/DDBJ databases">
        <title>Comparative genomics of the Paenibacillus odorifer group.</title>
        <authorList>
            <person name="Tsai Y.-C."/>
            <person name="Martin N."/>
            <person name="Korlach J."/>
            <person name="Wiedmann M."/>
        </authorList>
    </citation>
    <scope>NUCLEOTIDE SEQUENCE [LARGE SCALE GENOMIC DNA]</scope>
    <source>
        <strain evidence="9 10">DSM 18334</strain>
    </source>
</reference>
<dbReference type="EMBL" id="JQCR01000002">
    <property type="protein sequence ID" value="KGE19668.1"/>
    <property type="molecule type" value="Genomic_DNA"/>
</dbReference>
<dbReference type="PANTHER" id="PTHR43744">
    <property type="entry name" value="ABC TRANSPORTER PERMEASE PROTEIN MG189-RELATED-RELATED"/>
    <property type="match status" value="1"/>
</dbReference>
<dbReference type="eggNOG" id="COG0395">
    <property type="taxonomic scope" value="Bacteria"/>
</dbReference>
<evidence type="ECO:0000256" key="5">
    <source>
        <dbReference type="ARBA" id="ARBA00022989"/>
    </source>
</evidence>
<dbReference type="Proteomes" id="UP000029734">
    <property type="component" value="Unassembled WGS sequence"/>
</dbReference>
<evidence type="ECO:0000256" key="2">
    <source>
        <dbReference type="ARBA" id="ARBA00022448"/>
    </source>
</evidence>
<dbReference type="AlphaFoldDB" id="A0A098MC91"/>
<dbReference type="Pfam" id="PF00528">
    <property type="entry name" value="BPD_transp_1"/>
    <property type="match status" value="1"/>
</dbReference>
<accession>A0A098MC91</accession>
<dbReference type="InterPro" id="IPR000515">
    <property type="entry name" value="MetI-like"/>
</dbReference>
<evidence type="ECO:0000313" key="10">
    <source>
        <dbReference type="Proteomes" id="UP000029734"/>
    </source>
</evidence>
<evidence type="ECO:0000259" key="8">
    <source>
        <dbReference type="PROSITE" id="PS50928"/>
    </source>
</evidence>
<feature type="transmembrane region" description="Helical" evidence="7">
    <location>
        <begin position="72"/>
        <end position="93"/>
    </location>
</feature>
<feature type="transmembrane region" description="Helical" evidence="7">
    <location>
        <begin position="180"/>
        <end position="205"/>
    </location>
</feature>
<comment type="caution">
    <text evidence="9">The sequence shown here is derived from an EMBL/GenBank/DDBJ whole genome shotgun (WGS) entry which is preliminary data.</text>
</comment>
<keyword evidence="4 7" id="KW-0812">Transmembrane</keyword>
<proteinExistence type="inferred from homology"/>
<dbReference type="OrthoDB" id="9772609at2"/>
<dbReference type="SUPFAM" id="SSF161098">
    <property type="entry name" value="MetI-like"/>
    <property type="match status" value="1"/>
</dbReference>
<dbReference type="PROSITE" id="PS50928">
    <property type="entry name" value="ABC_TM1"/>
    <property type="match status" value="1"/>
</dbReference>
<protein>
    <submittedName>
        <fullName evidence="9">ABC transporter permease</fullName>
    </submittedName>
</protein>
<reference evidence="9 10" key="1">
    <citation type="submission" date="2014-08" db="EMBL/GenBank/DDBJ databases">
        <authorList>
            <person name="den Bakker H.C."/>
        </authorList>
    </citation>
    <scope>NUCLEOTIDE SEQUENCE [LARGE SCALE GENOMIC DNA]</scope>
    <source>
        <strain evidence="9 10">DSM 18334</strain>
    </source>
</reference>
<dbReference type="InterPro" id="IPR035906">
    <property type="entry name" value="MetI-like_sf"/>
</dbReference>
<dbReference type="PANTHER" id="PTHR43744:SF8">
    <property type="entry name" value="SN-GLYCEROL-3-PHOSPHATE TRANSPORT SYSTEM PERMEASE PROTEIN UGPE"/>
    <property type="match status" value="1"/>
</dbReference>
<dbReference type="STRING" id="268407.PWYN_10175"/>
<feature type="transmembrane region" description="Helical" evidence="7">
    <location>
        <begin position="240"/>
        <end position="259"/>
    </location>
</feature>
<name>A0A098MC91_9BACL</name>
<evidence type="ECO:0000256" key="7">
    <source>
        <dbReference type="RuleBase" id="RU363032"/>
    </source>
</evidence>
<feature type="transmembrane region" description="Helical" evidence="7">
    <location>
        <begin position="136"/>
        <end position="159"/>
    </location>
</feature>
<dbReference type="GO" id="GO:0005886">
    <property type="term" value="C:plasma membrane"/>
    <property type="evidence" value="ECO:0007669"/>
    <property type="project" value="UniProtKB-SubCell"/>
</dbReference>
<keyword evidence="3" id="KW-1003">Cell membrane</keyword>
<evidence type="ECO:0000256" key="4">
    <source>
        <dbReference type="ARBA" id="ARBA00022692"/>
    </source>
</evidence>
<evidence type="ECO:0000256" key="1">
    <source>
        <dbReference type="ARBA" id="ARBA00004651"/>
    </source>
</evidence>
<gene>
    <name evidence="9" type="ORF">PWYN_10175</name>
</gene>
<organism evidence="9 10">
    <name type="scientific">Paenibacillus wynnii</name>
    <dbReference type="NCBI Taxonomy" id="268407"/>
    <lineage>
        <taxon>Bacteria</taxon>
        <taxon>Bacillati</taxon>
        <taxon>Bacillota</taxon>
        <taxon>Bacilli</taxon>
        <taxon>Bacillales</taxon>
        <taxon>Paenibacillaceae</taxon>
        <taxon>Paenibacillus</taxon>
    </lineage>
</organism>
<dbReference type="CDD" id="cd06261">
    <property type="entry name" value="TM_PBP2"/>
    <property type="match status" value="1"/>
</dbReference>
<dbReference type="RefSeq" id="WP_036650848.1">
    <property type="nucleotide sequence ID" value="NZ_JQCR01000002.1"/>
</dbReference>
<comment type="subcellular location">
    <subcellularLocation>
        <location evidence="1 7">Cell membrane</location>
        <topology evidence="1 7">Multi-pass membrane protein</topology>
    </subcellularLocation>
</comment>
<evidence type="ECO:0000256" key="3">
    <source>
        <dbReference type="ARBA" id="ARBA00022475"/>
    </source>
</evidence>
<keyword evidence="5 7" id="KW-1133">Transmembrane helix</keyword>
<dbReference type="GO" id="GO:0055085">
    <property type="term" value="P:transmembrane transport"/>
    <property type="evidence" value="ECO:0007669"/>
    <property type="project" value="InterPro"/>
</dbReference>
<feature type="transmembrane region" description="Helical" evidence="7">
    <location>
        <begin position="105"/>
        <end position="124"/>
    </location>
</feature>
<evidence type="ECO:0000313" key="9">
    <source>
        <dbReference type="EMBL" id="KGE19668.1"/>
    </source>
</evidence>
<keyword evidence="6 7" id="KW-0472">Membrane</keyword>